<dbReference type="Pfam" id="PF13302">
    <property type="entry name" value="Acetyltransf_3"/>
    <property type="match status" value="1"/>
</dbReference>
<evidence type="ECO:0000313" key="2">
    <source>
        <dbReference type="EMBL" id="KAK5633681.1"/>
    </source>
</evidence>
<dbReference type="PROSITE" id="PS51186">
    <property type="entry name" value="GNAT"/>
    <property type="match status" value="1"/>
</dbReference>
<dbReference type="GO" id="GO:0008999">
    <property type="term" value="F:protein-N-terminal-alanine acetyltransferase activity"/>
    <property type="evidence" value="ECO:0007669"/>
    <property type="project" value="TreeGrafter"/>
</dbReference>
<dbReference type="AlphaFoldDB" id="A0AAN7ZBY2"/>
<organism evidence="2 3">
    <name type="scientific">Xylaria bambusicola</name>
    <dbReference type="NCBI Taxonomy" id="326684"/>
    <lineage>
        <taxon>Eukaryota</taxon>
        <taxon>Fungi</taxon>
        <taxon>Dikarya</taxon>
        <taxon>Ascomycota</taxon>
        <taxon>Pezizomycotina</taxon>
        <taxon>Sordariomycetes</taxon>
        <taxon>Xylariomycetidae</taxon>
        <taxon>Xylariales</taxon>
        <taxon>Xylariaceae</taxon>
        <taxon>Xylaria</taxon>
    </lineage>
</organism>
<accession>A0AAN7ZBY2</accession>
<dbReference type="EMBL" id="JAWHQM010000035">
    <property type="protein sequence ID" value="KAK5633681.1"/>
    <property type="molecule type" value="Genomic_DNA"/>
</dbReference>
<sequence>MRIDTVNRGVEVGSIIFSSKLQRSTAATEAMYLMAKHALEDLGYRRYEWKCNALNAPSRRAALRLGFTFEGVFRKHMIIKGRNRDTAWFAIVDDDWPDVKKAFEDWLNPANFDKLGAQLKRLEDFRKT</sequence>
<dbReference type="PANTHER" id="PTHR43441">
    <property type="entry name" value="RIBOSOMAL-PROTEIN-SERINE ACETYLTRANSFERASE"/>
    <property type="match status" value="1"/>
</dbReference>
<name>A0AAN7ZBY2_9PEZI</name>
<keyword evidence="3" id="KW-1185">Reference proteome</keyword>
<dbReference type="InterPro" id="IPR000182">
    <property type="entry name" value="GNAT_dom"/>
</dbReference>
<protein>
    <recommendedName>
        <fullName evidence="1">N-acetyltransferase domain-containing protein</fullName>
    </recommendedName>
</protein>
<dbReference type="InterPro" id="IPR051908">
    <property type="entry name" value="Ribosomal_N-acetyltransferase"/>
</dbReference>
<dbReference type="PANTHER" id="PTHR43441:SF2">
    <property type="entry name" value="FAMILY ACETYLTRANSFERASE, PUTATIVE (AFU_ORTHOLOGUE AFUA_7G00850)-RELATED"/>
    <property type="match status" value="1"/>
</dbReference>
<dbReference type="Gene3D" id="3.40.630.30">
    <property type="match status" value="1"/>
</dbReference>
<evidence type="ECO:0000259" key="1">
    <source>
        <dbReference type="PROSITE" id="PS51186"/>
    </source>
</evidence>
<comment type="caution">
    <text evidence="2">The sequence shown here is derived from an EMBL/GenBank/DDBJ whole genome shotgun (WGS) entry which is preliminary data.</text>
</comment>
<proteinExistence type="predicted"/>
<evidence type="ECO:0000313" key="3">
    <source>
        <dbReference type="Proteomes" id="UP001305414"/>
    </source>
</evidence>
<feature type="domain" description="N-acetyltransferase" evidence="1">
    <location>
        <begin position="1"/>
        <end position="85"/>
    </location>
</feature>
<dbReference type="SUPFAM" id="SSF55729">
    <property type="entry name" value="Acyl-CoA N-acyltransferases (Nat)"/>
    <property type="match status" value="1"/>
</dbReference>
<dbReference type="Proteomes" id="UP001305414">
    <property type="component" value="Unassembled WGS sequence"/>
</dbReference>
<dbReference type="InterPro" id="IPR016181">
    <property type="entry name" value="Acyl_CoA_acyltransferase"/>
</dbReference>
<dbReference type="GO" id="GO:1990189">
    <property type="term" value="F:protein N-terminal-serine acetyltransferase activity"/>
    <property type="evidence" value="ECO:0007669"/>
    <property type="project" value="TreeGrafter"/>
</dbReference>
<gene>
    <name evidence="2" type="ORF">RRF57_009395</name>
</gene>
<reference evidence="2 3" key="1">
    <citation type="submission" date="2023-10" db="EMBL/GenBank/DDBJ databases">
        <title>Draft genome sequence of Xylaria bambusicola isolate GMP-LS, the root and basal stem rot pathogen of sugarcane in Indonesia.</title>
        <authorList>
            <person name="Selvaraj P."/>
            <person name="Muralishankar V."/>
            <person name="Muruganantham S."/>
            <person name="Sp S."/>
            <person name="Haryani S."/>
            <person name="Lau K.J.X."/>
            <person name="Naqvi N.I."/>
        </authorList>
    </citation>
    <scope>NUCLEOTIDE SEQUENCE [LARGE SCALE GENOMIC DNA]</scope>
    <source>
        <strain evidence="2">GMP-LS</strain>
    </source>
</reference>